<dbReference type="AlphaFoldDB" id="A0A0A9HDA6"/>
<protein>
    <submittedName>
        <fullName evidence="1">Uncharacterized protein</fullName>
    </submittedName>
</protein>
<dbReference type="EMBL" id="GBRH01165055">
    <property type="protein sequence ID" value="JAE32841.1"/>
    <property type="molecule type" value="Transcribed_RNA"/>
</dbReference>
<accession>A0A0A9HDA6</accession>
<evidence type="ECO:0000313" key="1">
    <source>
        <dbReference type="EMBL" id="JAE32841.1"/>
    </source>
</evidence>
<organism evidence="1">
    <name type="scientific">Arundo donax</name>
    <name type="common">Giant reed</name>
    <name type="synonym">Donax arundinaceus</name>
    <dbReference type="NCBI Taxonomy" id="35708"/>
    <lineage>
        <taxon>Eukaryota</taxon>
        <taxon>Viridiplantae</taxon>
        <taxon>Streptophyta</taxon>
        <taxon>Embryophyta</taxon>
        <taxon>Tracheophyta</taxon>
        <taxon>Spermatophyta</taxon>
        <taxon>Magnoliopsida</taxon>
        <taxon>Liliopsida</taxon>
        <taxon>Poales</taxon>
        <taxon>Poaceae</taxon>
        <taxon>PACMAD clade</taxon>
        <taxon>Arundinoideae</taxon>
        <taxon>Arundineae</taxon>
        <taxon>Arundo</taxon>
    </lineage>
</organism>
<reference evidence="1" key="2">
    <citation type="journal article" date="2015" name="Data Brief">
        <title>Shoot transcriptome of the giant reed, Arundo donax.</title>
        <authorList>
            <person name="Barrero R.A."/>
            <person name="Guerrero F.D."/>
            <person name="Moolhuijzen P."/>
            <person name="Goolsby J.A."/>
            <person name="Tidwell J."/>
            <person name="Bellgard S.E."/>
            <person name="Bellgard M.I."/>
        </authorList>
    </citation>
    <scope>NUCLEOTIDE SEQUENCE</scope>
    <source>
        <tissue evidence="1">Shoot tissue taken approximately 20 cm above the soil surface</tissue>
    </source>
</reference>
<proteinExistence type="predicted"/>
<sequence length="17" mass="2061">MQMIPIKLTRDLRRSTT</sequence>
<reference evidence="1" key="1">
    <citation type="submission" date="2014-09" db="EMBL/GenBank/DDBJ databases">
        <authorList>
            <person name="Magalhaes I.L.F."/>
            <person name="Oliveira U."/>
            <person name="Santos F.R."/>
            <person name="Vidigal T.H.D.A."/>
            <person name="Brescovit A.D."/>
            <person name="Santos A.J."/>
        </authorList>
    </citation>
    <scope>NUCLEOTIDE SEQUENCE</scope>
    <source>
        <tissue evidence="1">Shoot tissue taken approximately 20 cm above the soil surface</tissue>
    </source>
</reference>
<name>A0A0A9HDA6_ARUDO</name>